<accession>A0ABQ5J8A8</accession>
<keyword evidence="3" id="KW-0695">RNA-directed DNA polymerase</keyword>
<dbReference type="InterPro" id="IPR036875">
    <property type="entry name" value="Znf_CCHC_sf"/>
</dbReference>
<dbReference type="SUPFAM" id="SSF57756">
    <property type="entry name" value="Retrovirus zinc finger-like domains"/>
    <property type="match status" value="1"/>
</dbReference>
<organism evidence="3 4">
    <name type="scientific">Tanacetum coccineum</name>
    <dbReference type="NCBI Taxonomy" id="301880"/>
    <lineage>
        <taxon>Eukaryota</taxon>
        <taxon>Viridiplantae</taxon>
        <taxon>Streptophyta</taxon>
        <taxon>Embryophyta</taxon>
        <taxon>Tracheophyta</taxon>
        <taxon>Spermatophyta</taxon>
        <taxon>Magnoliopsida</taxon>
        <taxon>eudicotyledons</taxon>
        <taxon>Gunneridae</taxon>
        <taxon>Pentapetalae</taxon>
        <taxon>asterids</taxon>
        <taxon>campanulids</taxon>
        <taxon>Asterales</taxon>
        <taxon>Asteraceae</taxon>
        <taxon>Asteroideae</taxon>
        <taxon>Anthemideae</taxon>
        <taxon>Anthemidinae</taxon>
        <taxon>Tanacetum</taxon>
    </lineage>
</organism>
<dbReference type="Proteomes" id="UP001151760">
    <property type="component" value="Unassembled WGS sequence"/>
</dbReference>
<keyword evidence="1" id="KW-0863">Zinc-finger</keyword>
<protein>
    <submittedName>
        <fullName evidence="3">Reverse transcriptase domain-containing protein</fullName>
    </submittedName>
</protein>
<evidence type="ECO:0000313" key="4">
    <source>
        <dbReference type="Proteomes" id="UP001151760"/>
    </source>
</evidence>
<dbReference type="InterPro" id="IPR001878">
    <property type="entry name" value="Znf_CCHC"/>
</dbReference>
<reference evidence="3" key="1">
    <citation type="journal article" date="2022" name="Int. J. Mol. Sci.">
        <title>Draft Genome of Tanacetum Coccineum: Genomic Comparison of Closely Related Tanacetum-Family Plants.</title>
        <authorList>
            <person name="Yamashiro T."/>
            <person name="Shiraishi A."/>
            <person name="Nakayama K."/>
            <person name="Satake H."/>
        </authorList>
    </citation>
    <scope>NUCLEOTIDE SEQUENCE</scope>
</reference>
<gene>
    <name evidence="3" type="ORF">Tco_1123839</name>
</gene>
<dbReference type="Gene3D" id="4.10.60.10">
    <property type="entry name" value="Zinc finger, CCHC-type"/>
    <property type="match status" value="1"/>
</dbReference>
<name>A0ABQ5J8A8_9ASTR</name>
<keyword evidence="1" id="KW-0479">Metal-binding</keyword>
<dbReference type="PROSITE" id="PS50158">
    <property type="entry name" value="ZF_CCHC"/>
    <property type="match status" value="1"/>
</dbReference>
<keyword evidence="3" id="KW-0548">Nucleotidyltransferase</keyword>
<dbReference type="GO" id="GO:0003964">
    <property type="term" value="F:RNA-directed DNA polymerase activity"/>
    <property type="evidence" value="ECO:0007669"/>
    <property type="project" value="UniProtKB-KW"/>
</dbReference>
<proteinExistence type="predicted"/>
<keyword evidence="1" id="KW-0862">Zinc</keyword>
<evidence type="ECO:0000256" key="1">
    <source>
        <dbReference type="PROSITE-ProRule" id="PRU00047"/>
    </source>
</evidence>
<feature type="domain" description="CCHC-type" evidence="2">
    <location>
        <begin position="115"/>
        <end position="131"/>
    </location>
</feature>
<comment type="caution">
    <text evidence="3">The sequence shown here is derived from an EMBL/GenBank/DDBJ whole genome shotgun (WGS) entry which is preliminary data.</text>
</comment>
<evidence type="ECO:0000313" key="3">
    <source>
        <dbReference type="EMBL" id="GJU07409.1"/>
    </source>
</evidence>
<reference evidence="3" key="2">
    <citation type="submission" date="2022-01" db="EMBL/GenBank/DDBJ databases">
        <authorList>
            <person name="Yamashiro T."/>
            <person name="Shiraishi A."/>
            <person name="Satake H."/>
            <person name="Nakayama K."/>
        </authorList>
    </citation>
    <scope>NUCLEOTIDE SEQUENCE</scope>
</reference>
<evidence type="ECO:0000259" key="2">
    <source>
        <dbReference type="PROSITE" id="PS50158"/>
    </source>
</evidence>
<dbReference type="SMART" id="SM00343">
    <property type="entry name" value="ZnF_C2HC"/>
    <property type="match status" value="2"/>
</dbReference>
<dbReference type="EMBL" id="BQNB010021536">
    <property type="protein sequence ID" value="GJU07409.1"/>
    <property type="molecule type" value="Genomic_DNA"/>
</dbReference>
<keyword evidence="4" id="KW-1185">Reference proteome</keyword>
<keyword evidence="3" id="KW-0808">Transferase</keyword>
<sequence length="205" mass="23122">MVPEEEDDVERYIWGLPDSIQGNVTSARPVRLQDAVKLENSLMDQKVRVYAARQADNKRRMENNLRDNHVQQPTFKRQNVARAYTVGLGEKSGYAGKLPLCNKCKLYHNRPSTVKCANCKKFGHITRDCRSPTIVADQRAPVANQRTLTCFECEKQGNYRYECPKLKNQNHGNQAGISEARKRVYALGGGEADKDPINIANNADA</sequence>